<evidence type="ECO:0000256" key="1">
    <source>
        <dbReference type="SAM" id="MobiDB-lite"/>
    </source>
</evidence>
<dbReference type="AlphaFoldDB" id="A0A9P7UEG1"/>
<protein>
    <submittedName>
        <fullName evidence="2">Uncharacterized protein</fullName>
    </submittedName>
</protein>
<proteinExistence type="predicted"/>
<evidence type="ECO:0000313" key="2">
    <source>
        <dbReference type="EMBL" id="KAG7053603.1"/>
    </source>
</evidence>
<reference evidence="2" key="1">
    <citation type="submission" date="2021-05" db="EMBL/GenBank/DDBJ databases">
        <title>Comparative genomics of three Colletotrichum scovillei strains and genetic complementation revealed genes involved fungal growth and virulence on chili pepper.</title>
        <authorList>
            <person name="Hsieh D.-K."/>
            <person name="Chuang S.-C."/>
            <person name="Chen C.-Y."/>
            <person name="Chao Y.-T."/>
            <person name="Lu M.-Y.J."/>
            <person name="Lee M.-H."/>
            <person name="Shih M.-C."/>
        </authorList>
    </citation>
    <scope>NUCLEOTIDE SEQUENCE</scope>
    <source>
        <strain evidence="2">Coll-153</strain>
    </source>
</reference>
<feature type="region of interest" description="Disordered" evidence="1">
    <location>
        <begin position="39"/>
        <end position="105"/>
    </location>
</feature>
<gene>
    <name evidence="2" type="ORF">JMJ77_000690</name>
</gene>
<comment type="caution">
    <text evidence="2">The sequence shown here is derived from an EMBL/GenBank/DDBJ whole genome shotgun (WGS) entry which is preliminary data.</text>
</comment>
<feature type="compositionally biased region" description="Polar residues" evidence="1">
    <location>
        <begin position="39"/>
        <end position="48"/>
    </location>
</feature>
<sequence length="172" mass="19003">MGTRWPRNKNINILQPHSKPVKVCHDGWVGCLGLLSTAKSQKGRQQTCDNRDRPPSDQRPANRKGKESAETSKTAIQRAMIGNSQPRGAPGRRGKREGGEHRPMRLPVAAPVHHFDRQTRQTPRFSANPRLDLSTNLNSKPDMIGDLLFPSSASGGLPSNLTDKAMCVRSCY</sequence>
<dbReference type="Proteomes" id="UP000699042">
    <property type="component" value="Unassembled WGS sequence"/>
</dbReference>
<organism evidence="2 3">
    <name type="scientific">Colletotrichum scovillei</name>
    <dbReference type="NCBI Taxonomy" id="1209932"/>
    <lineage>
        <taxon>Eukaryota</taxon>
        <taxon>Fungi</taxon>
        <taxon>Dikarya</taxon>
        <taxon>Ascomycota</taxon>
        <taxon>Pezizomycotina</taxon>
        <taxon>Sordariomycetes</taxon>
        <taxon>Hypocreomycetidae</taxon>
        <taxon>Glomerellales</taxon>
        <taxon>Glomerellaceae</taxon>
        <taxon>Colletotrichum</taxon>
        <taxon>Colletotrichum acutatum species complex</taxon>
    </lineage>
</organism>
<dbReference type="EMBL" id="JAESDN010000003">
    <property type="protein sequence ID" value="KAG7053603.1"/>
    <property type="molecule type" value="Genomic_DNA"/>
</dbReference>
<keyword evidence="3" id="KW-1185">Reference proteome</keyword>
<accession>A0A9P7UEG1</accession>
<evidence type="ECO:0000313" key="3">
    <source>
        <dbReference type="Proteomes" id="UP000699042"/>
    </source>
</evidence>
<name>A0A9P7UEG1_9PEZI</name>